<dbReference type="GO" id="GO:0006260">
    <property type="term" value="P:DNA replication"/>
    <property type="evidence" value="ECO:0007669"/>
    <property type="project" value="UniProtKB-KW"/>
</dbReference>
<proteinExistence type="inferred from homology"/>
<dbReference type="Gene3D" id="3.30.1620.10">
    <property type="entry name" value="b-12 dependent (class ii) ribonucleotide reductase, Chain A, Domain 2"/>
    <property type="match status" value="1"/>
</dbReference>
<dbReference type="Pfam" id="PF17975">
    <property type="entry name" value="RNR_Alpha"/>
    <property type="match status" value="1"/>
</dbReference>
<dbReference type="RefSeq" id="YP_010055022.1">
    <property type="nucleotide sequence ID" value="NC_054660.1"/>
</dbReference>
<keyword evidence="7 12" id="KW-1015">Disulfide bond</keyword>
<evidence type="ECO:0000256" key="12">
    <source>
        <dbReference type="PIRSR" id="PIRSR613345-2"/>
    </source>
</evidence>
<evidence type="ECO:0000256" key="9">
    <source>
        <dbReference type="ARBA" id="ARBA00023285"/>
    </source>
</evidence>
<feature type="domain" description="Ribonucleotide reductase alpha-helical" evidence="14">
    <location>
        <begin position="7"/>
        <end position="87"/>
    </location>
</feature>
<protein>
    <recommendedName>
        <fullName evidence="3">ribonucleoside-triphosphate reductase (thioredoxin)</fullName>
        <ecNumber evidence="3">1.17.4.2</ecNumber>
    </recommendedName>
</protein>
<dbReference type="EMBL" id="MK392366">
    <property type="protein sequence ID" value="QAY15952.1"/>
    <property type="molecule type" value="Genomic_DNA"/>
</dbReference>
<evidence type="ECO:0000313" key="17">
    <source>
        <dbReference type="Proteomes" id="UP000289966"/>
    </source>
</evidence>
<feature type="active site" evidence="11">
    <location>
        <position position="391"/>
    </location>
</feature>
<keyword evidence="17" id="KW-1185">Reference proteome</keyword>
<dbReference type="KEGG" id="vg:64470945"/>
<accession>A0A411CQ24</accession>
<dbReference type="Proteomes" id="UP000289966">
    <property type="component" value="Segment"/>
</dbReference>
<keyword evidence="9" id="KW-0170">Cobalt</keyword>
<gene>
    <name evidence="16" type="primary">48</name>
    <name evidence="16" type="ORF">SEA_JANUS_48</name>
</gene>
<comment type="cofactor">
    <cofactor evidence="1">
        <name>adenosylcob(III)alamin</name>
        <dbReference type="ChEBI" id="CHEBI:18408"/>
    </cofactor>
</comment>
<dbReference type="Gene3D" id="3.90.1390.10">
    <property type="entry name" value="b-12 dependent (class ii) ribonucleotide reductase, chain A, domain 3"/>
    <property type="match status" value="1"/>
</dbReference>
<evidence type="ECO:0000256" key="1">
    <source>
        <dbReference type="ARBA" id="ARBA00001922"/>
    </source>
</evidence>
<dbReference type="InterPro" id="IPR013345">
    <property type="entry name" value="RTP_Rdtase_AdoCbl-dep"/>
</dbReference>
<dbReference type="EC" id="1.17.4.2" evidence="3"/>
<dbReference type="GO" id="GO:0008998">
    <property type="term" value="F:ribonucleoside-triphosphate reductase (thioredoxin) activity"/>
    <property type="evidence" value="ECO:0007669"/>
    <property type="project" value="UniProtKB-EC"/>
</dbReference>
<dbReference type="PANTHER" id="PTHR43371:SF1">
    <property type="entry name" value="RIBONUCLEOSIDE-DIPHOSPHATE REDUCTASE"/>
    <property type="match status" value="1"/>
</dbReference>
<dbReference type="PANTHER" id="PTHR43371">
    <property type="entry name" value="VITAMIN B12-DEPENDENT RIBONUCLEOTIDE REDUCTASE"/>
    <property type="match status" value="1"/>
</dbReference>
<dbReference type="InterPro" id="IPR054158">
    <property type="entry name" value="RNR-II_ins_dom"/>
</dbReference>
<evidence type="ECO:0000256" key="3">
    <source>
        <dbReference type="ARBA" id="ARBA00012275"/>
    </source>
</evidence>
<feature type="domain" description="B12-dependent ribonucleotide reductase insertion" evidence="15">
    <location>
        <begin position="143"/>
        <end position="245"/>
    </location>
</feature>
<reference evidence="16 17" key="1">
    <citation type="submission" date="2019-01" db="EMBL/GenBank/DDBJ databases">
        <authorList>
            <person name="Molina J."/>
            <person name="Li Y."/>
            <person name="Tei-Muno D.A."/>
            <person name="Klug H.M."/>
            <person name="Nayek S."/>
            <person name="Layton S.R."/>
            <person name="Kim T."/>
            <person name="Hughes L.E."/>
            <person name="Garlena R.A."/>
            <person name="Russell D.A."/>
            <person name="Pope W.H."/>
            <person name="Jacobs-Sera D."/>
            <person name="Hatfull G.F."/>
        </authorList>
    </citation>
    <scope>NUCLEOTIDE SEQUENCE [LARGE SCALE GENOMIC DNA]</scope>
</reference>
<feature type="domain" description="Ribonucleotide reductase large subunit C-terminal" evidence="13">
    <location>
        <begin position="515"/>
        <end position="663"/>
    </location>
</feature>
<evidence type="ECO:0000256" key="2">
    <source>
        <dbReference type="ARBA" id="ARBA00005654"/>
    </source>
</evidence>
<dbReference type="Gene3D" id="3.20.70.20">
    <property type="match status" value="1"/>
</dbReference>
<evidence type="ECO:0000259" key="15">
    <source>
        <dbReference type="Pfam" id="PF21995"/>
    </source>
</evidence>
<evidence type="ECO:0000256" key="4">
    <source>
        <dbReference type="ARBA" id="ARBA00022628"/>
    </source>
</evidence>
<keyword evidence="5" id="KW-0235">DNA replication</keyword>
<feature type="disulfide bond" description="Redox-active" evidence="12">
    <location>
        <begin position="97"/>
        <end position="400"/>
    </location>
</feature>
<keyword evidence="4" id="KW-0846">Cobalamin</keyword>
<dbReference type="GeneID" id="64470945"/>
<comment type="catalytic activity">
    <reaction evidence="10">
        <text>a 2'-deoxyribonucleoside 5'-triphosphate + [thioredoxin]-disulfide + H2O = a ribonucleoside 5'-triphosphate + [thioredoxin]-dithiol</text>
        <dbReference type="Rhea" id="RHEA:12701"/>
        <dbReference type="Rhea" id="RHEA-COMP:10698"/>
        <dbReference type="Rhea" id="RHEA-COMP:10700"/>
        <dbReference type="ChEBI" id="CHEBI:15377"/>
        <dbReference type="ChEBI" id="CHEBI:29950"/>
        <dbReference type="ChEBI" id="CHEBI:50058"/>
        <dbReference type="ChEBI" id="CHEBI:61557"/>
        <dbReference type="ChEBI" id="CHEBI:61560"/>
        <dbReference type="EC" id="1.17.4.2"/>
    </reaction>
</comment>
<keyword evidence="6" id="KW-0560">Oxidoreductase</keyword>
<dbReference type="GO" id="GO:0031419">
    <property type="term" value="F:cobalamin binding"/>
    <property type="evidence" value="ECO:0007669"/>
    <property type="project" value="UniProtKB-KW"/>
</dbReference>
<evidence type="ECO:0000256" key="11">
    <source>
        <dbReference type="PIRSR" id="PIRSR613345-1"/>
    </source>
</evidence>
<comment type="similarity">
    <text evidence="2">Belongs to the class II ribonucleoside-triphosphate reductase family.</text>
</comment>
<dbReference type="InterPro" id="IPR000788">
    <property type="entry name" value="RNR_lg_C"/>
</dbReference>
<name>A0A411CQ24_9CAUD</name>
<feature type="domain" description="Ribonucleotide reductase large subunit C-terminal" evidence="13">
    <location>
        <begin position="359"/>
        <end position="490"/>
    </location>
</feature>
<dbReference type="NCBIfam" id="TIGR02505">
    <property type="entry name" value="RTPR"/>
    <property type="match status" value="1"/>
</dbReference>
<sequence length="707" mass="78549">MTTDIQVPFGPTGQLVYERTYSRTLADGSKETWPDTVRRVARGNLALVHGPDMESWPQEAKDEYDELVRFMDVFAIIPAGRHLWATGVKGRQYLFNCHVAPWGERLSRHFEFTFMRLMEGGGVGGNYSSSYLREYGAPRRKLEVHVVCDPMHQDYAEMQAAGLLSTEYDSDWAGAFEVEDSREGWADALVDLIDTFMTDDEVKHKERVYDVSRVRCKGSRLKTFGGTASGPGPFARMLQQVAVVLNGAVGERHVEVGAGFGWSYEHLTPTEAMEIDHAIAECVVSGGVRRSARMAICKWNDPFIDDFLDCKADGSKHWTTNISVEIDEDFLGYLSGDKIDDFGPGGNELAYHVHMKVVEGMLRNGEPGYWNSTYSNEGEVGEVIATNPCGEIALEPAENCNLGHINLDHFAQSASGARLDRKGLARAHELMTRFLIRATHGDVTDAEQAGKLAQNRRIGVGHLGVQGFLAKQGIAYSKAPHSYAFRNLLNDLYDTVREEARAYSFKLRIPEPVKVTTVAPTGSIAKLPGVSEGIHPIYARHFIRRVRFSMPDPAQAATVQDAMNQGFLVEKCVYDQSGNTMVVAFPTKEKLVAEVEELGYPAEIVESADEISLYDMLNFQAMYQTEYADNAVSFTVNFPEGKYTTEEAADLIQAFLPELKGTTLMPDGTREQAPYERITEEEFNTYAVTSIEDSTDEDCATGACPVR</sequence>
<keyword evidence="8" id="KW-0676">Redox-active center</keyword>
<evidence type="ECO:0000256" key="8">
    <source>
        <dbReference type="ARBA" id="ARBA00023284"/>
    </source>
</evidence>
<evidence type="ECO:0000256" key="7">
    <source>
        <dbReference type="ARBA" id="ARBA00023157"/>
    </source>
</evidence>
<evidence type="ECO:0000256" key="10">
    <source>
        <dbReference type="ARBA" id="ARBA00048987"/>
    </source>
</evidence>
<dbReference type="GO" id="GO:0000166">
    <property type="term" value="F:nucleotide binding"/>
    <property type="evidence" value="ECO:0007669"/>
    <property type="project" value="InterPro"/>
</dbReference>
<dbReference type="InterPro" id="IPR040763">
    <property type="entry name" value="RNR_alpha_hel"/>
</dbReference>
<evidence type="ECO:0000313" key="16">
    <source>
        <dbReference type="EMBL" id="QAY15952.1"/>
    </source>
</evidence>
<organism evidence="16 17">
    <name type="scientific">Streptomyces phage Janus</name>
    <dbReference type="NCBI Taxonomy" id="2510525"/>
    <lineage>
        <taxon>Viruses</taxon>
        <taxon>Duplodnaviria</taxon>
        <taxon>Heunggongvirae</taxon>
        <taxon>Uroviricota</taxon>
        <taxon>Caudoviricetes</taxon>
        <taxon>Arquatrovirinae</taxon>
        <taxon>Janusvirus</taxon>
        <taxon>Janusvirus janus</taxon>
    </lineage>
</organism>
<evidence type="ECO:0000259" key="14">
    <source>
        <dbReference type="Pfam" id="PF17975"/>
    </source>
</evidence>
<evidence type="ECO:0000256" key="5">
    <source>
        <dbReference type="ARBA" id="ARBA00022705"/>
    </source>
</evidence>
<feature type="active site" evidence="11">
    <location>
        <position position="389"/>
    </location>
</feature>
<dbReference type="InterPro" id="IPR050862">
    <property type="entry name" value="RdRp_reductase_class-2"/>
</dbReference>
<dbReference type="Pfam" id="PF02867">
    <property type="entry name" value="Ribonuc_red_lgC"/>
    <property type="match status" value="2"/>
</dbReference>
<dbReference type="GO" id="GO:0004748">
    <property type="term" value="F:ribonucleoside-diphosphate reductase activity, thioredoxin disulfide as acceptor"/>
    <property type="evidence" value="ECO:0007669"/>
    <property type="project" value="InterPro"/>
</dbReference>
<evidence type="ECO:0000259" key="13">
    <source>
        <dbReference type="Pfam" id="PF02867"/>
    </source>
</evidence>
<dbReference type="Pfam" id="PF21995">
    <property type="entry name" value="RNR-II_ins_dom"/>
    <property type="match status" value="1"/>
</dbReference>
<dbReference type="SUPFAM" id="SSF51998">
    <property type="entry name" value="PFL-like glycyl radical enzymes"/>
    <property type="match status" value="1"/>
</dbReference>
<evidence type="ECO:0000256" key="6">
    <source>
        <dbReference type="ARBA" id="ARBA00023002"/>
    </source>
</evidence>